<accession>A0A0A9CRZ3</accession>
<sequence>MILKVQFQVQVRHPTVM</sequence>
<dbReference type="AlphaFoldDB" id="A0A0A9CRZ3"/>
<proteinExistence type="predicted"/>
<organism evidence="1">
    <name type="scientific">Arundo donax</name>
    <name type="common">Giant reed</name>
    <name type="synonym">Donax arundinaceus</name>
    <dbReference type="NCBI Taxonomy" id="35708"/>
    <lineage>
        <taxon>Eukaryota</taxon>
        <taxon>Viridiplantae</taxon>
        <taxon>Streptophyta</taxon>
        <taxon>Embryophyta</taxon>
        <taxon>Tracheophyta</taxon>
        <taxon>Spermatophyta</taxon>
        <taxon>Magnoliopsida</taxon>
        <taxon>Liliopsida</taxon>
        <taxon>Poales</taxon>
        <taxon>Poaceae</taxon>
        <taxon>PACMAD clade</taxon>
        <taxon>Arundinoideae</taxon>
        <taxon>Arundineae</taxon>
        <taxon>Arundo</taxon>
    </lineage>
</organism>
<reference evidence="1" key="2">
    <citation type="journal article" date="2015" name="Data Brief">
        <title>Shoot transcriptome of the giant reed, Arundo donax.</title>
        <authorList>
            <person name="Barrero R.A."/>
            <person name="Guerrero F.D."/>
            <person name="Moolhuijzen P."/>
            <person name="Goolsby J.A."/>
            <person name="Tidwell J."/>
            <person name="Bellgard S.E."/>
            <person name="Bellgard M.I."/>
        </authorList>
    </citation>
    <scope>NUCLEOTIDE SEQUENCE</scope>
    <source>
        <tissue evidence="1">Shoot tissue taken approximately 20 cm above the soil surface</tissue>
    </source>
</reference>
<protein>
    <submittedName>
        <fullName evidence="1">Uncharacterized protein</fullName>
    </submittedName>
</protein>
<evidence type="ECO:0000313" key="1">
    <source>
        <dbReference type="EMBL" id="JAD74277.1"/>
    </source>
</evidence>
<name>A0A0A9CRZ3_ARUDO</name>
<dbReference type="EMBL" id="GBRH01223618">
    <property type="protein sequence ID" value="JAD74277.1"/>
    <property type="molecule type" value="Transcribed_RNA"/>
</dbReference>
<reference evidence="1" key="1">
    <citation type="submission" date="2014-09" db="EMBL/GenBank/DDBJ databases">
        <authorList>
            <person name="Magalhaes I.L.F."/>
            <person name="Oliveira U."/>
            <person name="Santos F.R."/>
            <person name="Vidigal T.H.D.A."/>
            <person name="Brescovit A.D."/>
            <person name="Santos A.J."/>
        </authorList>
    </citation>
    <scope>NUCLEOTIDE SEQUENCE</scope>
    <source>
        <tissue evidence="1">Shoot tissue taken approximately 20 cm above the soil surface</tissue>
    </source>
</reference>